<accession>A0ABX0U218</accession>
<evidence type="ECO:0000256" key="1">
    <source>
        <dbReference type="SAM" id="Phobius"/>
    </source>
</evidence>
<dbReference type="Gene3D" id="3.30.70.270">
    <property type="match status" value="1"/>
</dbReference>
<dbReference type="RefSeq" id="WP_140046954.1">
    <property type="nucleotide sequence ID" value="NZ_BAAAEV010000001.1"/>
</dbReference>
<keyword evidence="4" id="KW-1185">Reference proteome</keyword>
<protein>
    <submittedName>
        <fullName evidence="3">EAL domain-containing protein (Putative c-di-GMP-specific phosphodiesterase class I)/CHASE2 domain-containing sensor protein</fullName>
    </submittedName>
</protein>
<gene>
    <name evidence="3" type="ORF">FHT01_002156</name>
</gene>
<dbReference type="InterPro" id="IPR043128">
    <property type="entry name" value="Rev_trsase/Diguanyl_cyclase"/>
</dbReference>
<feature type="transmembrane region" description="Helical" evidence="1">
    <location>
        <begin position="293"/>
        <end position="317"/>
    </location>
</feature>
<organism evidence="3 4">
    <name type="scientific">Sphingomonas japonica</name>
    <dbReference type="NCBI Taxonomy" id="511662"/>
    <lineage>
        <taxon>Bacteria</taxon>
        <taxon>Pseudomonadati</taxon>
        <taxon>Pseudomonadota</taxon>
        <taxon>Alphaproteobacteria</taxon>
        <taxon>Sphingomonadales</taxon>
        <taxon>Sphingomonadaceae</taxon>
        <taxon>Sphingomonas</taxon>
    </lineage>
</organism>
<comment type="caution">
    <text evidence="3">The sequence shown here is derived from an EMBL/GenBank/DDBJ whole genome shotgun (WGS) entry which is preliminary data.</text>
</comment>
<dbReference type="CDD" id="cd01948">
    <property type="entry name" value="EAL"/>
    <property type="match status" value="1"/>
</dbReference>
<dbReference type="InterPro" id="IPR035919">
    <property type="entry name" value="EAL_sf"/>
</dbReference>
<dbReference type="Pfam" id="PF00563">
    <property type="entry name" value="EAL"/>
    <property type="match status" value="1"/>
</dbReference>
<dbReference type="InterPro" id="IPR001633">
    <property type="entry name" value="EAL_dom"/>
</dbReference>
<feature type="transmembrane region" description="Helical" evidence="1">
    <location>
        <begin position="323"/>
        <end position="344"/>
    </location>
</feature>
<keyword evidence="1" id="KW-1133">Transmembrane helix</keyword>
<keyword evidence="1" id="KW-0472">Membrane</keyword>
<dbReference type="InterPro" id="IPR007890">
    <property type="entry name" value="CHASE2"/>
</dbReference>
<dbReference type="InterPro" id="IPR050706">
    <property type="entry name" value="Cyclic-di-GMP_PDE-like"/>
</dbReference>
<dbReference type="PROSITE" id="PS50883">
    <property type="entry name" value="EAL"/>
    <property type="match status" value="1"/>
</dbReference>
<dbReference type="Pfam" id="PF05226">
    <property type="entry name" value="CHASE2"/>
    <property type="match status" value="1"/>
</dbReference>
<feature type="domain" description="EAL" evidence="2">
    <location>
        <begin position="508"/>
        <end position="761"/>
    </location>
</feature>
<reference evidence="3 4" key="1">
    <citation type="submission" date="2020-03" db="EMBL/GenBank/DDBJ databases">
        <title>Genomic Encyclopedia of Type Strains, Phase IV (KMG-IV): sequencing the most valuable type-strain genomes for metagenomic binning, comparative biology and taxonomic classification.</title>
        <authorList>
            <person name="Goeker M."/>
        </authorList>
    </citation>
    <scope>NUCLEOTIDE SEQUENCE [LARGE SCALE GENOMIC DNA]</scope>
    <source>
        <strain evidence="3 4">DSM 22753</strain>
    </source>
</reference>
<keyword evidence="1" id="KW-0812">Transmembrane</keyword>
<dbReference type="PANTHER" id="PTHR33121">
    <property type="entry name" value="CYCLIC DI-GMP PHOSPHODIESTERASE PDEF"/>
    <property type="match status" value="1"/>
</dbReference>
<dbReference type="Proteomes" id="UP000788153">
    <property type="component" value="Unassembled WGS sequence"/>
</dbReference>
<dbReference type="SUPFAM" id="SSF141868">
    <property type="entry name" value="EAL domain-like"/>
    <property type="match status" value="1"/>
</dbReference>
<feature type="transmembrane region" description="Helical" evidence="1">
    <location>
        <begin position="265"/>
        <end position="286"/>
    </location>
</feature>
<dbReference type="SMART" id="SM00052">
    <property type="entry name" value="EAL"/>
    <property type="match status" value="1"/>
</dbReference>
<name>A0ABX0U218_9SPHN</name>
<sequence length="766" mass="80649">MPGRAFGRSVVWAIAALAGAVAGSLGFGAGIERGLQDLRFEVRSRAASGDVHLVEIDARSIQAIERWPWPRRNHAALVERLDAAGAEVIAFDVDFSSRSNAADDAAFARALDASRTPVILPTLRQSAGGGRSGVIDSLPIPQLRRSVALAAVSVLPDGDGQVRQAPLGVVTAGVPRPSLSAMLSGRAGVADAAFPIDYAIDPATIPRHSFIDIRDGHFDPSALAGKRVIVGATAVENGDRYAVPRYGVIPGVVIQALAVETLARGVPIAAGWQGPLLLAMLLAIGFGMARSRVALGTLLAAAPMGMLAAAIACEAWWQVQFPIVPALIGLGVAGGGMVALRIAAAARARRGIDAATGLPNRVALGRDHPGGAPVAIATARIADFDRLVASIGPGDVAALVARICDRIALTTDAATLYRIEDRLLAWRVLEDAETIGDRFAALRATMLSPVEVAGRRIDVTLAMGFAEDEAGDALRAAGNAALAADQAIAAGESWQVHAAGSEASLEQELSLMSELDEAIDRGELAVVYQPKLDLACDRITSVEALVRWNHPARGFLSPDHFIPMAERNGRIERLTLAVVHQTIADLERWAAAGHAITGAVNLSANLVSDQAFNQALRELLADAKVDPAMLTFEITESAAMIDPEGVARALAEFRKLGVRISMDDYGTGQSTLTYIKQLPLDELKIDRMFVQFAHQDRGDAVLVRSTVALAHELGIKVVAEGIEVAECLAFLRAAGCDMAQGYFISRPLPPDALLALLASGERRWAA</sequence>
<dbReference type="PANTHER" id="PTHR33121:SF79">
    <property type="entry name" value="CYCLIC DI-GMP PHOSPHODIESTERASE PDED-RELATED"/>
    <property type="match status" value="1"/>
</dbReference>
<proteinExistence type="predicted"/>
<evidence type="ECO:0000313" key="3">
    <source>
        <dbReference type="EMBL" id="NIJ24614.1"/>
    </source>
</evidence>
<evidence type="ECO:0000313" key="4">
    <source>
        <dbReference type="Proteomes" id="UP000788153"/>
    </source>
</evidence>
<evidence type="ECO:0000259" key="2">
    <source>
        <dbReference type="PROSITE" id="PS50883"/>
    </source>
</evidence>
<dbReference type="Gene3D" id="3.20.20.450">
    <property type="entry name" value="EAL domain"/>
    <property type="match status" value="1"/>
</dbReference>
<dbReference type="EMBL" id="JAASQP010000001">
    <property type="protein sequence ID" value="NIJ24614.1"/>
    <property type="molecule type" value="Genomic_DNA"/>
</dbReference>
<dbReference type="SMART" id="SM01080">
    <property type="entry name" value="CHASE2"/>
    <property type="match status" value="1"/>
</dbReference>